<dbReference type="SUPFAM" id="SSF69304">
    <property type="entry name" value="Tricorn protease N-terminal domain"/>
    <property type="match status" value="1"/>
</dbReference>
<evidence type="ECO:0000313" key="1">
    <source>
        <dbReference type="EMBL" id="WFD10201.1"/>
    </source>
</evidence>
<protein>
    <recommendedName>
        <fullName evidence="3">TolB protein</fullName>
    </recommendedName>
</protein>
<dbReference type="PANTHER" id="PTHR36842">
    <property type="entry name" value="PROTEIN TOLB HOMOLOG"/>
    <property type="match status" value="1"/>
</dbReference>
<dbReference type="RefSeq" id="WP_277732179.1">
    <property type="nucleotide sequence ID" value="NZ_CP120733.1"/>
</dbReference>
<keyword evidence="2" id="KW-1185">Reference proteome</keyword>
<organism evidence="1 2">
    <name type="scientific">Tepidibacter hydrothermalis</name>
    <dbReference type="NCBI Taxonomy" id="3036126"/>
    <lineage>
        <taxon>Bacteria</taxon>
        <taxon>Bacillati</taxon>
        <taxon>Bacillota</taxon>
        <taxon>Clostridia</taxon>
        <taxon>Peptostreptococcales</taxon>
        <taxon>Peptostreptococcaceae</taxon>
        <taxon>Tepidibacter</taxon>
    </lineage>
</organism>
<dbReference type="InterPro" id="IPR011042">
    <property type="entry name" value="6-blade_b-propeller_TolB-like"/>
</dbReference>
<evidence type="ECO:0008006" key="3">
    <source>
        <dbReference type="Google" id="ProtNLM"/>
    </source>
</evidence>
<sequence length="386" mass="43547">MIKRKLIVGTLIISSLIGTIGCAQYKSEGQEDNITIIKDTKDILATDIVASKIDTYEGIIGHDWLDENEVVITKENKELEPVKIDNEKLKASFEAKSLYSYDLDSKEQKIIGDQSKFQDGAIISPNNKHMFYRNEFEKIATGYIADLKGNTKAKIADKSIDEYDLSEARWINDEELIMPCSSIKGFAIINVDGTINKIKDVESGVMGNEDPLNGLSITNPIKVEDKIYYVTIHRGAKDDDKIKVYDINKKEKRELVKDDVQNFSLSPNKEQLLMLTSNPNKNVNELVVTDLEGKQKELLAEGYIFGPRWSSDGTKVSYISNEEGKEGVYVVDVKTKKESLISVGEYYIPIQWSPSDKKIMVHSKKSKNNGRPFDEIDVTNVITLEE</sequence>
<dbReference type="PANTHER" id="PTHR36842:SF1">
    <property type="entry name" value="PROTEIN TOLB"/>
    <property type="match status" value="1"/>
</dbReference>
<dbReference type="EMBL" id="CP120733">
    <property type="protein sequence ID" value="WFD10201.1"/>
    <property type="molecule type" value="Genomic_DNA"/>
</dbReference>
<gene>
    <name evidence="1" type="ORF">P4S50_17870</name>
</gene>
<evidence type="ECO:0000313" key="2">
    <source>
        <dbReference type="Proteomes" id="UP001222800"/>
    </source>
</evidence>
<dbReference type="Gene3D" id="2.120.10.30">
    <property type="entry name" value="TolB, C-terminal domain"/>
    <property type="match status" value="1"/>
</dbReference>
<name>A0ABY8EBM5_9FIRM</name>
<reference evidence="1 2" key="1">
    <citation type="submission" date="2023-03" db="EMBL/GenBank/DDBJ databases">
        <title>Complete genome sequence of Tepidibacter sp. SWIR-1, isolated from a deep-sea hydrothermal vent.</title>
        <authorList>
            <person name="Li X."/>
        </authorList>
    </citation>
    <scope>NUCLEOTIDE SEQUENCE [LARGE SCALE GENOMIC DNA]</scope>
    <source>
        <strain evidence="1 2">SWIR-1</strain>
    </source>
</reference>
<dbReference type="Proteomes" id="UP001222800">
    <property type="component" value="Chromosome"/>
</dbReference>
<proteinExistence type="predicted"/>
<dbReference type="PROSITE" id="PS51257">
    <property type="entry name" value="PROKAR_LIPOPROTEIN"/>
    <property type="match status" value="1"/>
</dbReference>
<accession>A0ABY8EBM5</accession>